<protein>
    <submittedName>
        <fullName evidence="1">Uncharacterized protein</fullName>
    </submittedName>
</protein>
<dbReference type="AlphaFoldDB" id="A0ABD0JV72"/>
<reference evidence="1 2" key="1">
    <citation type="journal article" date="2023" name="Sci. Data">
        <title>Genome assembly of the Korean intertidal mud-creeper Batillaria attramentaria.</title>
        <authorList>
            <person name="Patra A.K."/>
            <person name="Ho P.T."/>
            <person name="Jun S."/>
            <person name="Lee S.J."/>
            <person name="Kim Y."/>
            <person name="Won Y.J."/>
        </authorList>
    </citation>
    <scope>NUCLEOTIDE SEQUENCE [LARGE SCALE GENOMIC DNA]</scope>
    <source>
        <strain evidence="1">Wonlab-2016</strain>
    </source>
</reference>
<sequence length="206" mass="22648">GAPQTERTEIPLSQLFRSTADAHKQSPANHTTDCDRCRKFEKSHEGVRPAFSCLTRACHKTATPGKSHCTPQRTSTTLWGENQIKFSSVLTSPVIRTAKTPGDQSKLSSALHRSAISTVNLLPATLGCQPIHCRRAVSSPIQSCAREAGLSRHFYRSTPACRLFLANERPGKVLSPAAALVYQQGLGKWKHQRGESLRCEPQEGKY</sequence>
<comment type="caution">
    <text evidence="1">The sequence shown here is derived from an EMBL/GenBank/DDBJ whole genome shotgun (WGS) entry which is preliminary data.</text>
</comment>
<keyword evidence="2" id="KW-1185">Reference proteome</keyword>
<evidence type="ECO:0000313" key="2">
    <source>
        <dbReference type="Proteomes" id="UP001519460"/>
    </source>
</evidence>
<accession>A0ABD0JV72</accession>
<evidence type="ECO:0000313" key="1">
    <source>
        <dbReference type="EMBL" id="KAK7478515.1"/>
    </source>
</evidence>
<organism evidence="1 2">
    <name type="scientific">Batillaria attramentaria</name>
    <dbReference type="NCBI Taxonomy" id="370345"/>
    <lineage>
        <taxon>Eukaryota</taxon>
        <taxon>Metazoa</taxon>
        <taxon>Spiralia</taxon>
        <taxon>Lophotrochozoa</taxon>
        <taxon>Mollusca</taxon>
        <taxon>Gastropoda</taxon>
        <taxon>Caenogastropoda</taxon>
        <taxon>Sorbeoconcha</taxon>
        <taxon>Cerithioidea</taxon>
        <taxon>Batillariidae</taxon>
        <taxon>Batillaria</taxon>
    </lineage>
</organism>
<proteinExistence type="predicted"/>
<gene>
    <name evidence="1" type="ORF">BaRGS_00030274</name>
</gene>
<dbReference type="Proteomes" id="UP001519460">
    <property type="component" value="Unassembled WGS sequence"/>
</dbReference>
<feature type="non-terminal residue" evidence="1">
    <location>
        <position position="1"/>
    </location>
</feature>
<dbReference type="EMBL" id="JACVVK020000324">
    <property type="protein sequence ID" value="KAK7478515.1"/>
    <property type="molecule type" value="Genomic_DNA"/>
</dbReference>
<name>A0ABD0JV72_9CAEN</name>